<proteinExistence type="predicted"/>
<evidence type="ECO:0000313" key="3">
    <source>
        <dbReference type="EMBL" id="QVT81114.1"/>
    </source>
</evidence>
<dbReference type="RefSeq" id="WP_214056543.1">
    <property type="nucleotide sequence ID" value="NZ_BAAAHS010000176.1"/>
</dbReference>
<keyword evidence="4" id="KW-1185">Reference proteome</keyword>
<feature type="region of interest" description="Disordered" evidence="1">
    <location>
        <begin position="70"/>
        <end position="91"/>
    </location>
</feature>
<name>A0ABX8EKR4_9ACTN</name>
<dbReference type="Proteomes" id="UP000679307">
    <property type="component" value="Chromosome"/>
</dbReference>
<reference evidence="3 4" key="1">
    <citation type="submission" date="2021-05" db="EMBL/GenBank/DDBJ databases">
        <title>Complete genome of Nocardioides aquaticus KCTC 9944T isolated from meromictic and hypersaline Ekho Lake, Antarctica.</title>
        <authorList>
            <person name="Hwang K."/>
            <person name="Kim K.M."/>
            <person name="Choe H."/>
        </authorList>
    </citation>
    <scope>NUCLEOTIDE SEQUENCE [LARGE SCALE GENOMIC DNA]</scope>
    <source>
        <strain evidence="3 4">KCTC 9944</strain>
    </source>
</reference>
<accession>A0ABX8EKR4</accession>
<gene>
    <name evidence="3" type="ORF">ENKNEFLB_03521</name>
</gene>
<keyword evidence="2" id="KW-0812">Transmembrane</keyword>
<evidence type="ECO:0000256" key="2">
    <source>
        <dbReference type="SAM" id="Phobius"/>
    </source>
</evidence>
<organism evidence="3 4">
    <name type="scientific">Nocardioides aquaticus</name>
    <dbReference type="NCBI Taxonomy" id="160826"/>
    <lineage>
        <taxon>Bacteria</taxon>
        <taxon>Bacillati</taxon>
        <taxon>Actinomycetota</taxon>
        <taxon>Actinomycetes</taxon>
        <taxon>Propionibacteriales</taxon>
        <taxon>Nocardioidaceae</taxon>
        <taxon>Nocardioides</taxon>
    </lineage>
</organism>
<sequence>MAEEKKQTALQRWGSKGSTPAERAARRRPRVAGARARTPLPALLVMLVASGLLVPLLLLANSEDLALSASTTGRQLGGGEERSGRSGSTSYTFCRDAPVEYEVGGRSYGTTIPVRGGGACRAGRWSP</sequence>
<evidence type="ECO:0000256" key="1">
    <source>
        <dbReference type="SAM" id="MobiDB-lite"/>
    </source>
</evidence>
<keyword evidence="2" id="KW-1133">Transmembrane helix</keyword>
<dbReference type="EMBL" id="CP075371">
    <property type="protein sequence ID" value="QVT81114.1"/>
    <property type="molecule type" value="Genomic_DNA"/>
</dbReference>
<protein>
    <submittedName>
        <fullName evidence="3">Uncharacterized protein</fullName>
    </submittedName>
</protein>
<feature type="transmembrane region" description="Helical" evidence="2">
    <location>
        <begin position="40"/>
        <end position="60"/>
    </location>
</feature>
<evidence type="ECO:0000313" key="4">
    <source>
        <dbReference type="Proteomes" id="UP000679307"/>
    </source>
</evidence>
<keyword evidence="2" id="KW-0472">Membrane</keyword>
<feature type="region of interest" description="Disordered" evidence="1">
    <location>
        <begin position="1"/>
        <end position="33"/>
    </location>
</feature>